<dbReference type="EMBL" id="PPSL01000002">
    <property type="protein sequence ID" value="PQJ11691.1"/>
    <property type="molecule type" value="Genomic_DNA"/>
</dbReference>
<keyword evidence="1" id="KW-0732">Signal</keyword>
<name>A0A2S7SYJ2_9BACT</name>
<evidence type="ECO:0000313" key="3">
    <source>
        <dbReference type="EMBL" id="PQJ11691.1"/>
    </source>
</evidence>
<dbReference type="InterPro" id="IPR026444">
    <property type="entry name" value="Secre_tail"/>
</dbReference>
<gene>
    <name evidence="3" type="ORF">CJD36_007815</name>
</gene>
<evidence type="ECO:0000259" key="2">
    <source>
        <dbReference type="Pfam" id="PF14339"/>
    </source>
</evidence>
<comment type="caution">
    <text evidence="3">The sequence shown here is derived from an EMBL/GenBank/DDBJ whole genome shotgun (WGS) entry which is preliminary data.</text>
</comment>
<sequence>MKKQLLSASLALMAFSPVLRAQHAMVGLTSSNSIFTMANASSPSSISGPYSVAGVASGQILVAMDYQPSTGKLYALGYDSAATMAQLYTITNSGTAYTANAVAPATPSIHLGSTTNASFDFISTLDNQIRIMGRNGNTYLMNTNNGSIVSTGTGATSFASTDVHGLAGNLITGTAYTNSFYGADATTQVGYDAVNNVLVSFDAASFANGFDNEHYTLHSIGLSTGAIISSSASVGMDAIYDTTTNANMIYMSASSALGTHLYSYNMATGSAGTMTDLGAIGSGSLSAKDIAFPVYRDSTSAITGHLITALSLNHRNMLFLDSDHPSNIRRMIRLAGISAGQTMVAIDYSASGTLYGLGYNSVGHSYQLYTIDSASGSATAVNTSAISLDLGSDDGSGVYVNVGFRFIPTDNNQIRVIGNNGTVNVRINAATGTIVATDAATQYVTGDANVGASANIISVAYTGYNGDATTQMFGFDANTGAMIKFNTGNGTMGYGNGSSGYINTDISLNTILSLLVHNTTYNNAHMNIAFDEAADANFGFMAANYYGDSAVQGNYSVLYDMNAAVSGYHKGTSATDPTPAGQIGYGTPVKDISMRRAYTGVGPSSVTNISSNNDLTVYPNPVSASTRIVLPNTGIGTLYIDVVDMAGHIYHTSQDANGMSAVDFDMSTYAPGDYTLNVYGLDGIMHHVRVIKL</sequence>
<dbReference type="Pfam" id="PF14339">
    <property type="entry name" value="DUF4394"/>
    <property type="match status" value="2"/>
</dbReference>
<reference evidence="3 4" key="1">
    <citation type="submission" date="2018-01" db="EMBL/GenBank/DDBJ databases">
        <title>A novel member of the phylum Bacteroidetes isolated from glacier ice.</title>
        <authorList>
            <person name="Liu Q."/>
            <person name="Xin Y.-H."/>
        </authorList>
    </citation>
    <scope>NUCLEOTIDE SEQUENCE [LARGE SCALE GENOMIC DNA]</scope>
    <source>
        <strain evidence="3 4">RB1R16</strain>
    </source>
</reference>
<keyword evidence="4" id="KW-1185">Reference proteome</keyword>
<feature type="domain" description="DUF4394" evidence="2">
    <location>
        <begin position="317"/>
        <end position="493"/>
    </location>
</feature>
<accession>A0A2S7SYJ2</accession>
<dbReference type="RefSeq" id="WP_105038571.1">
    <property type="nucleotide sequence ID" value="NZ_PPSL01000002.1"/>
</dbReference>
<protein>
    <recommendedName>
        <fullName evidence="2">DUF4394 domain-containing protein</fullName>
    </recommendedName>
</protein>
<dbReference type="InterPro" id="IPR025507">
    <property type="entry name" value="DUF4394"/>
</dbReference>
<dbReference type="AlphaFoldDB" id="A0A2S7SYJ2"/>
<evidence type="ECO:0000313" key="4">
    <source>
        <dbReference type="Proteomes" id="UP000239872"/>
    </source>
</evidence>
<feature type="signal peptide" evidence="1">
    <location>
        <begin position="1"/>
        <end position="21"/>
    </location>
</feature>
<feature type="chain" id="PRO_5015714530" description="DUF4394 domain-containing protein" evidence="1">
    <location>
        <begin position="22"/>
        <end position="693"/>
    </location>
</feature>
<proteinExistence type="predicted"/>
<dbReference type="NCBIfam" id="TIGR04183">
    <property type="entry name" value="Por_Secre_tail"/>
    <property type="match status" value="1"/>
</dbReference>
<organism evidence="3 4">
    <name type="scientific">Flavipsychrobacter stenotrophus</name>
    <dbReference type="NCBI Taxonomy" id="2077091"/>
    <lineage>
        <taxon>Bacteria</taxon>
        <taxon>Pseudomonadati</taxon>
        <taxon>Bacteroidota</taxon>
        <taxon>Chitinophagia</taxon>
        <taxon>Chitinophagales</taxon>
        <taxon>Chitinophagaceae</taxon>
        <taxon>Flavipsychrobacter</taxon>
    </lineage>
</organism>
<dbReference type="Proteomes" id="UP000239872">
    <property type="component" value="Unassembled WGS sequence"/>
</dbReference>
<feature type="domain" description="DUF4394" evidence="2">
    <location>
        <begin position="37"/>
        <end position="283"/>
    </location>
</feature>
<evidence type="ECO:0000256" key="1">
    <source>
        <dbReference type="SAM" id="SignalP"/>
    </source>
</evidence>
<dbReference type="OrthoDB" id="531718at2"/>